<keyword evidence="6 8" id="KW-0472">Membrane</keyword>
<feature type="signal peptide" evidence="9">
    <location>
        <begin position="1"/>
        <end position="22"/>
    </location>
</feature>
<dbReference type="HAMAP" id="MF_01521">
    <property type="entry name" value="MntP_pump"/>
    <property type="match status" value="1"/>
</dbReference>
<comment type="similarity">
    <text evidence="8">Belongs to the MntP (TC 9.B.29) family.</text>
</comment>
<dbReference type="InterPro" id="IPR003810">
    <property type="entry name" value="Mntp/YtaF"/>
</dbReference>
<evidence type="ECO:0000256" key="9">
    <source>
        <dbReference type="SAM" id="SignalP"/>
    </source>
</evidence>
<keyword evidence="4 8" id="KW-1133">Transmembrane helix</keyword>
<evidence type="ECO:0000256" key="3">
    <source>
        <dbReference type="ARBA" id="ARBA00022692"/>
    </source>
</evidence>
<feature type="transmembrane region" description="Helical" evidence="8">
    <location>
        <begin position="166"/>
        <end position="183"/>
    </location>
</feature>
<feature type="transmembrane region" description="Helical" evidence="8">
    <location>
        <begin position="38"/>
        <end position="57"/>
    </location>
</feature>
<dbReference type="Proteomes" id="UP000075420">
    <property type="component" value="Unassembled WGS sequence"/>
</dbReference>
<dbReference type="InterPro" id="IPR022929">
    <property type="entry name" value="Put_MntP"/>
</dbReference>
<feature type="chain" id="PRO_5007566238" description="Putative manganese efflux pump MntP" evidence="9">
    <location>
        <begin position="23"/>
        <end position="189"/>
    </location>
</feature>
<keyword evidence="7 8" id="KW-0464">Manganese</keyword>
<dbReference type="Pfam" id="PF02659">
    <property type="entry name" value="Mntp"/>
    <property type="match status" value="1"/>
</dbReference>
<comment type="subcellular location">
    <subcellularLocation>
        <location evidence="8">Cell membrane</location>
        <topology evidence="8">Multi-pass membrane protein</topology>
    </subcellularLocation>
</comment>
<keyword evidence="9" id="KW-0732">Signal</keyword>
<protein>
    <recommendedName>
        <fullName evidence="8">Putative manganese efflux pump MntP</fullName>
    </recommendedName>
</protein>
<feature type="transmembrane region" description="Helical" evidence="8">
    <location>
        <begin position="107"/>
        <end position="127"/>
    </location>
</feature>
<name>A0A150PVQ4_SORCE</name>
<proteinExistence type="inferred from homology"/>
<accession>A0A150PVQ4</accession>
<gene>
    <name evidence="8" type="primary">mntP</name>
    <name evidence="10" type="ORF">BE08_16800</name>
</gene>
<comment type="caution">
    <text evidence="10">The sequence shown here is derived from an EMBL/GenBank/DDBJ whole genome shotgun (WGS) entry which is preliminary data.</text>
</comment>
<keyword evidence="2 8" id="KW-1003">Cell membrane</keyword>
<sequence>MSFGAILLLALGLAMDATAVSAARGLAVPAIRARHVVLVAAFFGGFQALMPLIGWLLGARIGPLVQAWDHWIAFGLLGAIGGKMLWEARASAEDDDAAPKDLFALKVMFVLAIATSIDALAIGFTLPMLNAPFALSLVTIGITTAILSAIGLFAGRRFGAMLGKRLDAAGGVVLIGLGVKILVEHLLAA</sequence>
<evidence type="ECO:0000256" key="8">
    <source>
        <dbReference type="HAMAP-Rule" id="MF_01521"/>
    </source>
</evidence>
<evidence type="ECO:0000313" key="10">
    <source>
        <dbReference type="EMBL" id="KYF59566.1"/>
    </source>
</evidence>
<evidence type="ECO:0000256" key="4">
    <source>
        <dbReference type="ARBA" id="ARBA00022989"/>
    </source>
</evidence>
<evidence type="ECO:0000256" key="1">
    <source>
        <dbReference type="ARBA" id="ARBA00022448"/>
    </source>
</evidence>
<dbReference type="GO" id="GO:0005384">
    <property type="term" value="F:manganese ion transmembrane transporter activity"/>
    <property type="evidence" value="ECO:0007669"/>
    <property type="project" value="UniProtKB-UniRule"/>
</dbReference>
<dbReference type="EMBL" id="JELY01000389">
    <property type="protein sequence ID" value="KYF59566.1"/>
    <property type="molecule type" value="Genomic_DNA"/>
</dbReference>
<dbReference type="PANTHER" id="PTHR35529">
    <property type="entry name" value="MANGANESE EFFLUX PUMP MNTP-RELATED"/>
    <property type="match status" value="1"/>
</dbReference>
<keyword evidence="5 8" id="KW-0406">Ion transport</keyword>
<comment type="function">
    <text evidence="8">Probably functions as a manganese efflux pump.</text>
</comment>
<dbReference type="PANTHER" id="PTHR35529:SF1">
    <property type="entry name" value="MANGANESE EFFLUX PUMP MNTP-RELATED"/>
    <property type="match status" value="1"/>
</dbReference>
<feature type="transmembrane region" description="Helical" evidence="8">
    <location>
        <begin position="133"/>
        <end position="154"/>
    </location>
</feature>
<keyword evidence="1 8" id="KW-0813">Transport</keyword>
<evidence type="ECO:0000256" key="5">
    <source>
        <dbReference type="ARBA" id="ARBA00023065"/>
    </source>
</evidence>
<evidence type="ECO:0000256" key="7">
    <source>
        <dbReference type="ARBA" id="ARBA00023211"/>
    </source>
</evidence>
<dbReference type="AlphaFoldDB" id="A0A150PVQ4"/>
<reference evidence="10 11" key="1">
    <citation type="submission" date="2014-02" db="EMBL/GenBank/DDBJ databases">
        <title>The small core and large imbalanced accessory genome model reveals a collaborative survival strategy of Sorangium cellulosum strains in nature.</title>
        <authorList>
            <person name="Han K."/>
            <person name="Peng R."/>
            <person name="Blom J."/>
            <person name="Li Y.-Z."/>
        </authorList>
    </citation>
    <scope>NUCLEOTIDE SEQUENCE [LARGE SCALE GENOMIC DNA]</scope>
    <source>
        <strain evidence="10 11">So0157-25</strain>
    </source>
</reference>
<evidence type="ECO:0000256" key="2">
    <source>
        <dbReference type="ARBA" id="ARBA00022475"/>
    </source>
</evidence>
<evidence type="ECO:0000256" key="6">
    <source>
        <dbReference type="ARBA" id="ARBA00023136"/>
    </source>
</evidence>
<comment type="caution">
    <text evidence="8">Lacks conserved residue(s) required for the propagation of feature annotation.</text>
</comment>
<dbReference type="GO" id="GO:0005886">
    <property type="term" value="C:plasma membrane"/>
    <property type="evidence" value="ECO:0007669"/>
    <property type="project" value="UniProtKB-SubCell"/>
</dbReference>
<keyword evidence="3 8" id="KW-0812">Transmembrane</keyword>
<evidence type="ECO:0000313" key="11">
    <source>
        <dbReference type="Proteomes" id="UP000075420"/>
    </source>
</evidence>
<organism evidence="10 11">
    <name type="scientific">Sorangium cellulosum</name>
    <name type="common">Polyangium cellulosum</name>
    <dbReference type="NCBI Taxonomy" id="56"/>
    <lineage>
        <taxon>Bacteria</taxon>
        <taxon>Pseudomonadati</taxon>
        <taxon>Myxococcota</taxon>
        <taxon>Polyangia</taxon>
        <taxon>Polyangiales</taxon>
        <taxon>Polyangiaceae</taxon>
        <taxon>Sorangium</taxon>
    </lineage>
</organism>